<dbReference type="EMBL" id="JASNFN010000002">
    <property type="protein sequence ID" value="MDP5181778.1"/>
    <property type="molecule type" value="Genomic_DNA"/>
</dbReference>
<evidence type="ECO:0000313" key="3">
    <source>
        <dbReference type="Proteomes" id="UP001233673"/>
    </source>
</evidence>
<dbReference type="PANTHER" id="PTHR31302">
    <property type="entry name" value="TRANSMEMBRANE PROTEIN WITH METALLOPHOSPHOESTERASE DOMAIN-RELATED"/>
    <property type="match status" value="1"/>
</dbReference>
<dbReference type="Proteomes" id="UP001233673">
    <property type="component" value="Unassembled WGS sequence"/>
</dbReference>
<proteinExistence type="predicted"/>
<gene>
    <name evidence="2" type="ORF">QOZ88_03940</name>
</gene>
<dbReference type="InterPro" id="IPR004843">
    <property type="entry name" value="Calcineurin-like_PHP"/>
</dbReference>
<name>A0ABT9I8A2_9ACTN</name>
<dbReference type="PANTHER" id="PTHR31302:SF0">
    <property type="entry name" value="TRANSMEMBRANE PROTEIN WITH METALLOPHOSPHOESTERASE DOMAIN"/>
    <property type="match status" value="1"/>
</dbReference>
<dbReference type="RefSeq" id="WP_305998485.1">
    <property type="nucleotide sequence ID" value="NZ_JASNFN010000002.1"/>
</dbReference>
<protein>
    <submittedName>
        <fullName evidence="2">Metallophosphoesterase</fullName>
    </submittedName>
</protein>
<dbReference type="Pfam" id="PF00149">
    <property type="entry name" value="Metallophos"/>
    <property type="match status" value="1"/>
</dbReference>
<feature type="domain" description="Calcineurin-like phosphoesterase" evidence="1">
    <location>
        <begin position="54"/>
        <end position="221"/>
    </location>
</feature>
<dbReference type="InterPro" id="IPR029052">
    <property type="entry name" value="Metallo-depent_PP-like"/>
</dbReference>
<reference evidence="3" key="1">
    <citation type="submission" date="2023-05" db="EMBL/GenBank/DDBJ databases">
        <title>Draft genome of Pseudofrankia sp. BMG5.37.</title>
        <authorList>
            <person name="Gtari M."/>
            <person name="Ghodhbane F."/>
            <person name="Sbissi I."/>
        </authorList>
    </citation>
    <scope>NUCLEOTIDE SEQUENCE [LARGE SCALE GENOMIC DNA]</scope>
    <source>
        <strain evidence="3">BMG 814</strain>
    </source>
</reference>
<comment type="caution">
    <text evidence="2">The sequence shown here is derived from an EMBL/GenBank/DDBJ whole genome shotgun (WGS) entry which is preliminary data.</text>
</comment>
<keyword evidence="3" id="KW-1185">Reference proteome</keyword>
<evidence type="ECO:0000259" key="1">
    <source>
        <dbReference type="Pfam" id="PF00149"/>
    </source>
</evidence>
<organism evidence="2 3">
    <name type="scientific">Blastococcus carthaginiensis</name>
    <dbReference type="NCBI Taxonomy" id="3050034"/>
    <lineage>
        <taxon>Bacteria</taxon>
        <taxon>Bacillati</taxon>
        <taxon>Actinomycetota</taxon>
        <taxon>Actinomycetes</taxon>
        <taxon>Geodermatophilales</taxon>
        <taxon>Geodermatophilaceae</taxon>
        <taxon>Blastococcus</taxon>
    </lineage>
</organism>
<dbReference type="InterPro" id="IPR051158">
    <property type="entry name" value="Metallophosphoesterase_sf"/>
</dbReference>
<dbReference type="SUPFAM" id="SSF56300">
    <property type="entry name" value="Metallo-dependent phosphatases"/>
    <property type="match status" value="1"/>
</dbReference>
<sequence length="291" mass="30577">MTWLLRTAAALGVLLVLLLLYGVLVEPRLLLDEERAQVLLPQLAEDADGTLVGMISDPQIGMWWANEGMVARAVDELVEAEPDLALLGGDYVYSEDPGIPEQVETVMDLLQPLVDSGIPTYAVLGNHDHAVGAVEELVAAFEEAGITVLRNEAAAVPGTGEGAEALHVVGLGAAWPGEVDVDAALAEVPDGAPRVALMHNPTVFPELPAGTAPLALAGHTHCGQVALPGTPRWSYLGLTDEEEVVADGWAPEEYGADGNRMFVSCGLGFSTVPVRINAAPQLVLFELRADG</sequence>
<dbReference type="Gene3D" id="3.60.21.10">
    <property type="match status" value="1"/>
</dbReference>
<accession>A0ABT9I8A2</accession>
<evidence type="ECO:0000313" key="2">
    <source>
        <dbReference type="EMBL" id="MDP5181778.1"/>
    </source>
</evidence>